<dbReference type="GO" id="GO:0004867">
    <property type="term" value="F:serine-type endopeptidase inhibitor activity"/>
    <property type="evidence" value="ECO:0007669"/>
    <property type="project" value="UniProtKB-KW"/>
</dbReference>
<feature type="domain" description="VWFA" evidence="1">
    <location>
        <begin position="248"/>
        <end position="427"/>
    </location>
</feature>
<reference evidence="3" key="1">
    <citation type="submission" date="2025-08" db="UniProtKB">
        <authorList>
            <consortium name="Ensembl"/>
        </authorList>
    </citation>
    <scope>IDENTIFICATION</scope>
</reference>
<reference evidence="3" key="2">
    <citation type="submission" date="2025-09" db="UniProtKB">
        <authorList>
            <consortium name="Ensembl"/>
        </authorList>
    </citation>
    <scope>IDENTIFICATION</scope>
</reference>
<dbReference type="SMART" id="SM00609">
    <property type="entry name" value="VIT"/>
    <property type="match status" value="1"/>
</dbReference>
<dbReference type="InterPro" id="IPR002035">
    <property type="entry name" value="VWF_A"/>
</dbReference>
<dbReference type="InterPro" id="IPR050934">
    <property type="entry name" value="ITIH"/>
</dbReference>
<dbReference type="Ensembl" id="ENSGMOT00000017560.2">
    <property type="protein sequence ID" value="ENSGMOP00000017132.2"/>
    <property type="gene ID" value="ENSGMOG00000015959.2"/>
</dbReference>
<dbReference type="GO" id="GO:0005576">
    <property type="term" value="C:extracellular region"/>
    <property type="evidence" value="ECO:0007669"/>
    <property type="project" value="UniProtKB-SubCell"/>
</dbReference>
<dbReference type="SUPFAM" id="SSF53300">
    <property type="entry name" value="vWA-like"/>
    <property type="match status" value="1"/>
</dbReference>
<evidence type="ECO:0000313" key="3">
    <source>
        <dbReference type="Ensembl" id="ENSGMOP00000017132.2"/>
    </source>
</evidence>
<protein>
    <submittedName>
        <fullName evidence="3">Uncharacterized protein</fullName>
    </submittedName>
</protein>
<dbReference type="PANTHER" id="PTHR10338">
    <property type="entry name" value="INTER-ALPHA-TRYPSIN INHIBITOR HEAVY CHAIN FAMILY MEMBER"/>
    <property type="match status" value="1"/>
</dbReference>
<dbReference type="PANTHER" id="PTHR10338:SF119">
    <property type="entry name" value="INTER-ALPHA-TRYPSIN INHIBITOR HEAVY CHAIN H4"/>
    <property type="match status" value="1"/>
</dbReference>
<dbReference type="Pfam" id="PF08487">
    <property type="entry name" value="VIT"/>
    <property type="match status" value="1"/>
</dbReference>
<feature type="domain" description="VIT" evidence="2">
    <location>
        <begin position="1"/>
        <end position="129"/>
    </location>
</feature>
<accession>A0A8C4ZQM6</accession>
<name>A0A8C4ZQM6_GADMO</name>
<dbReference type="OMA" id="IRGMEYP"/>
<proteinExistence type="predicted"/>
<dbReference type="AlphaFoldDB" id="A0A8C4ZQM6"/>
<dbReference type="Gene3D" id="3.40.50.410">
    <property type="entry name" value="von Willebrand factor, type A domain"/>
    <property type="match status" value="1"/>
</dbReference>
<dbReference type="SMART" id="SM00327">
    <property type="entry name" value="VWA"/>
    <property type="match status" value="1"/>
</dbReference>
<dbReference type="InterPro" id="IPR013694">
    <property type="entry name" value="VIT"/>
</dbReference>
<dbReference type="Pfam" id="PF00092">
    <property type="entry name" value="VWA"/>
    <property type="match status" value="1"/>
</dbReference>
<dbReference type="Proteomes" id="UP000694546">
    <property type="component" value="Chromosome 13"/>
</dbReference>
<dbReference type="PROSITE" id="PS50234">
    <property type="entry name" value="VWFA"/>
    <property type="match status" value="1"/>
</dbReference>
<organism evidence="3 4">
    <name type="scientific">Gadus morhua</name>
    <name type="common">Atlantic cod</name>
    <dbReference type="NCBI Taxonomy" id="8049"/>
    <lineage>
        <taxon>Eukaryota</taxon>
        <taxon>Metazoa</taxon>
        <taxon>Chordata</taxon>
        <taxon>Craniata</taxon>
        <taxon>Vertebrata</taxon>
        <taxon>Euteleostomi</taxon>
        <taxon>Actinopterygii</taxon>
        <taxon>Neopterygii</taxon>
        <taxon>Teleostei</taxon>
        <taxon>Neoteleostei</taxon>
        <taxon>Acanthomorphata</taxon>
        <taxon>Zeiogadaria</taxon>
        <taxon>Gadariae</taxon>
        <taxon>Gadiformes</taxon>
        <taxon>Gadoidei</taxon>
        <taxon>Gadidae</taxon>
        <taxon>Gadus</taxon>
    </lineage>
</organism>
<dbReference type="PROSITE" id="PS51468">
    <property type="entry name" value="VIT"/>
    <property type="match status" value="1"/>
</dbReference>
<evidence type="ECO:0000259" key="2">
    <source>
        <dbReference type="PROSITE" id="PS51468"/>
    </source>
</evidence>
<dbReference type="GeneTree" id="ENSGT00940000154554"/>
<sequence length="741" mass="83531">WPFIFLRLILCEDWDIYKYHINSTVTDGYAITIITSRVVNRRDQPTEIEFHVKIPKNAFISQFKMSIEGQMYDGVVKAKEEAQQQYSEAMSRGQSAGLVSSVGRSLEEFTTSVTVAAHQKVTFELTHEELLKRRLGQYELQIYARPMQPVNDFKIDVSIYEQPDIVFSEVKGGLNNPILATIGALDVHFHPTVEQQTLCGACGDDGLNGDLVIVYDVFRDETLGHLKESDGFFVHHFAPTGLARISKNVIFVIDQSGSMQGRKMRQTRAALVHILADLAMDDYFGLITFNHAVHPWKRELVQANEHNVGIAKEFARTIEDHGSTDINSALLDGAKMLNQNPRDGSASILILLTDGDPTTGETQNPVIIQKNVMRAINKKFPLYCLGFGHDVNFEFLEKMSLENSGVARRIYDDTDADLQLKGFYAEVATPLLTNVMLIYEGGANLTQTNFSHYYNGSEIVVAGQITDNNIETFSPRVVAISGNKHVEFSETNSSTVMTASLSESNTRRLWAYLTVKQLLDKELQLDGEEKERAKQEVLELSLKYRFVTPHTSMVVTKPPGENAQVLHKPKEGEKHPLPRGGFFRSVVSSLHYDGKLHPICIKLCIVRNPVIFLNGRASFHNFPLNGMNPYLPITISALNESKLRFFKGRFILPDPDETRPFVPNVVSETTLHTSFPFFSETTLHTSVQFVSETTLHTSVQFVSETSVQFQRCYGCYAIHPLEGSDSRVLNFRHQQSQTWHL</sequence>
<keyword evidence="4" id="KW-1185">Reference proteome</keyword>
<dbReference type="InterPro" id="IPR036465">
    <property type="entry name" value="vWFA_dom_sf"/>
</dbReference>
<evidence type="ECO:0000313" key="4">
    <source>
        <dbReference type="Proteomes" id="UP000694546"/>
    </source>
</evidence>
<evidence type="ECO:0000259" key="1">
    <source>
        <dbReference type="PROSITE" id="PS50234"/>
    </source>
</evidence>